<proteinExistence type="predicted"/>
<name>A0ABX8ZDC4_9SPHN</name>
<evidence type="ECO:0000313" key="1">
    <source>
        <dbReference type="EMBL" id="QZD86975.1"/>
    </source>
</evidence>
<accession>A0ABX8ZDC4</accession>
<evidence type="ECO:0000313" key="2">
    <source>
        <dbReference type="Proteomes" id="UP000824280"/>
    </source>
</evidence>
<gene>
    <name evidence="1" type="ORF">K3166_12440</name>
</gene>
<protein>
    <submittedName>
        <fullName evidence="1">Uncharacterized protein</fullName>
    </submittedName>
</protein>
<sequence length="132" mass="14073">MNALSHEFDLSRTTMLPAVKRGAARDADTTKLASQWDAVHEAAAAIGVLAQLGRGDEDDAVKGLPDRALQLGGFEYEMVLRGVDDLAAVMQPGLRALLALSAQGQDTTSAALTLWQEFHKSRDAIIGFAPLN</sequence>
<keyword evidence="2" id="KW-1185">Reference proteome</keyword>
<organism evidence="1 2">
    <name type="scientific">Qipengyuania psychrotolerans</name>
    <dbReference type="NCBI Taxonomy" id="2867238"/>
    <lineage>
        <taxon>Bacteria</taxon>
        <taxon>Pseudomonadati</taxon>
        <taxon>Pseudomonadota</taxon>
        <taxon>Alphaproteobacteria</taxon>
        <taxon>Sphingomonadales</taxon>
        <taxon>Erythrobacteraceae</taxon>
        <taxon>Qipengyuania</taxon>
    </lineage>
</organism>
<reference evidence="1 2" key="1">
    <citation type="submission" date="2021-08" db="EMBL/GenBank/DDBJ databases">
        <title>Comparative Genomics Analysis of the Genus Qipengyuania Reveals Extensive Genetic Diversity and Metabolic Versatility, Including the Description of Fifteen Novel Species.</title>
        <authorList>
            <person name="Liu Y."/>
        </authorList>
    </citation>
    <scope>NUCLEOTIDE SEQUENCE [LARGE SCALE GENOMIC DNA]</scope>
    <source>
        <strain evidence="1 2">1XM2-8</strain>
    </source>
</reference>
<dbReference type="EMBL" id="CP081297">
    <property type="protein sequence ID" value="QZD86975.1"/>
    <property type="molecule type" value="Genomic_DNA"/>
</dbReference>
<dbReference type="RefSeq" id="WP_221422516.1">
    <property type="nucleotide sequence ID" value="NZ_CP081297.1"/>
</dbReference>
<dbReference type="Proteomes" id="UP000824280">
    <property type="component" value="Chromosome"/>
</dbReference>